<reference evidence="3" key="1">
    <citation type="submission" date="2018-12" db="EMBL/GenBank/DDBJ databases">
        <authorList>
            <person name="Jaffe A."/>
        </authorList>
    </citation>
    <scope>NUCLEOTIDE SEQUENCE</scope>
</reference>
<dbReference type="InterPro" id="IPR037171">
    <property type="entry name" value="NagB/RpiA_transferase-like"/>
</dbReference>
<organism evidence="3">
    <name type="scientific">uncultured Nanobdellati archaeon</name>
    <dbReference type="NCBI Taxonomy" id="2219213"/>
    <lineage>
        <taxon>Archaea</taxon>
        <taxon>environmental samples</taxon>
    </lineage>
</organism>
<dbReference type="Gene3D" id="1.20.120.420">
    <property type="entry name" value="translation initiation factor eif-2b, domain 1"/>
    <property type="match status" value="1"/>
</dbReference>
<dbReference type="InterPro" id="IPR000649">
    <property type="entry name" value="IF-2B-related"/>
</dbReference>
<dbReference type="AlphaFoldDB" id="A0A447IU71"/>
<protein>
    <submittedName>
        <fullName evidence="3">R15P Isomerase</fullName>
    </submittedName>
</protein>
<dbReference type="EMBL" id="LR131665">
    <property type="protein sequence ID" value="VDS11053.1"/>
    <property type="molecule type" value="Genomic_DNA"/>
</dbReference>
<dbReference type="InterPro" id="IPR011559">
    <property type="entry name" value="Initiation_fac_2B_a/b/d"/>
</dbReference>
<accession>A0A447IU71</accession>
<dbReference type="Gene3D" id="3.40.50.10470">
    <property type="entry name" value="Translation initiation factor eif-2b, domain 2"/>
    <property type="match status" value="1"/>
</dbReference>
<dbReference type="PANTHER" id="PTHR43475:SF2">
    <property type="entry name" value="RIBOSE 1,5-BISPHOSPHATE ISOMERASE"/>
    <property type="match status" value="1"/>
</dbReference>
<dbReference type="SUPFAM" id="SSF100950">
    <property type="entry name" value="NagB/RpiA/CoA transferase-like"/>
    <property type="match status" value="1"/>
</dbReference>
<dbReference type="GO" id="GO:0046523">
    <property type="term" value="F:S-methyl-5-thioribose-1-phosphate isomerase activity"/>
    <property type="evidence" value="ECO:0007669"/>
    <property type="project" value="TreeGrafter"/>
</dbReference>
<dbReference type="NCBIfam" id="TIGR00524">
    <property type="entry name" value="eIF-2B_rel"/>
    <property type="match status" value="1"/>
</dbReference>
<gene>
    <name evidence="3" type="primary">e2b2</name>
</gene>
<evidence type="ECO:0000256" key="1">
    <source>
        <dbReference type="ARBA" id="ARBA00023235"/>
    </source>
</evidence>
<dbReference type="PANTHER" id="PTHR43475">
    <property type="entry name" value="METHYLTHIORIBOSE-1-PHOSPHATE ISOMERASE"/>
    <property type="match status" value="1"/>
</dbReference>
<sequence>MKKAQNKNKSLKKKVFHEKPATFNSIIRDIKSLKIQGASQVRKAAVDALKIVVDSSNKTKLNDFRDELKQKMLVLLDSRPTEPGMRGILRIVLHELQTYSTLREAKEHILGKLKNFELERERAMNKISFYGARKIEKDSVVFTACHSHTVEAILIDAFEKGKIKHVYCTETRPLYQGRITAKVLSKAGVPVTYILDSAVSVFMKEADYFFTGADAITENGSLINKIGTNQASIIAEKFSVPHIVATTTHKFDPITVFGQPEKIEERSFKEVWKDKPSKVKIRNPAFDLTPANLISEIITEKGVFSPQSFATFMYHEMKLNEKTEKDLSLHYLLKK</sequence>
<evidence type="ECO:0000256" key="2">
    <source>
        <dbReference type="RuleBase" id="RU003814"/>
    </source>
</evidence>
<comment type="similarity">
    <text evidence="2">Belongs to the eIF-2B alpha/beta/delta subunits family.</text>
</comment>
<dbReference type="GO" id="GO:0019509">
    <property type="term" value="P:L-methionine salvage from methylthioadenosine"/>
    <property type="evidence" value="ECO:0007669"/>
    <property type="project" value="TreeGrafter"/>
</dbReference>
<keyword evidence="1 3" id="KW-0413">Isomerase</keyword>
<dbReference type="InterPro" id="IPR027363">
    <property type="entry name" value="M1Pi_N"/>
</dbReference>
<dbReference type="Pfam" id="PF01008">
    <property type="entry name" value="IF-2B"/>
    <property type="match status" value="1"/>
</dbReference>
<dbReference type="InterPro" id="IPR042529">
    <property type="entry name" value="IF_2B-like_C"/>
</dbReference>
<proteinExistence type="inferred from homology"/>
<evidence type="ECO:0000313" key="3">
    <source>
        <dbReference type="EMBL" id="VDS11053.1"/>
    </source>
</evidence>
<name>A0A447IU71_9ARCH</name>